<reference evidence="1 2" key="1">
    <citation type="journal article" date="2017" name="Nat. Commun.">
        <title>In situ click chemistry generation of cyclooxygenase-2 inhibitors.</title>
        <authorList>
            <person name="Bhardwaj A."/>
            <person name="Kaur J."/>
            <person name="Wuest M."/>
            <person name="Wuest F."/>
        </authorList>
    </citation>
    <scope>NUCLEOTIDE SEQUENCE [LARGE SCALE GENOMIC DNA]</scope>
    <source>
        <strain evidence="1">S2_018_000_R2_106</strain>
    </source>
</reference>
<protein>
    <submittedName>
        <fullName evidence="1">Uncharacterized protein</fullName>
    </submittedName>
</protein>
<organism evidence="1 2">
    <name type="scientific">Blastochloris viridis</name>
    <name type="common">Rhodopseudomonas viridis</name>
    <dbReference type="NCBI Taxonomy" id="1079"/>
    <lineage>
        <taxon>Bacteria</taxon>
        <taxon>Pseudomonadati</taxon>
        <taxon>Pseudomonadota</taxon>
        <taxon>Alphaproteobacteria</taxon>
        <taxon>Hyphomicrobiales</taxon>
        <taxon>Blastochloridaceae</taxon>
        <taxon>Blastochloris</taxon>
    </lineage>
</organism>
<sequence>MIRFAAGIAIVIFTLLMGGYKYFDNASNFESREYALTDALDKRDAGKDLQKRIAEIRRVSQEIRFVQKNELERALDIGAPRLDLRIIGQPLVRGNNKALARYTFRIAGPATYAEAQGVLERMTRLPGFVPYSFCFACSSTPRGAPPELSMVQIEGYIYAYDKDTFY</sequence>
<accession>A0A6N4REJ6</accession>
<comment type="caution">
    <text evidence="1">The sequence shown here is derived from an EMBL/GenBank/DDBJ whole genome shotgun (WGS) entry which is preliminary data.</text>
</comment>
<dbReference type="Proteomes" id="UP000320948">
    <property type="component" value="Unassembled WGS sequence"/>
</dbReference>
<dbReference type="AlphaFoldDB" id="A0A6N4REJ6"/>
<proteinExistence type="predicted"/>
<gene>
    <name evidence="1" type="ORF">DI628_03310</name>
</gene>
<name>A0A6N4REJ6_BLAVI</name>
<dbReference type="EMBL" id="VAFM01000001">
    <property type="protein sequence ID" value="TKW61669.1"/>
    <property type="molecule type" value="Genomic_DNA"/>
</dbReference>
<evidence type="ECO:0000313" key="1">
    <source>
        <dbReference type="EMBL" id="TKW61669.1"/>
    </source>
</evidence>
<evidence type="ECO:0000313" key="2">
    <source>
        <dbReference type="Proteomes" id="UP000320948"/>
    </source>
</evidence>